<dbReference type="EMBL" id="CP046171">
    <property type="protein sequence ID" value="QIS06309.1"/>
    <property type="molecule type" value="Genomic_DNA"/>
</dbReference>
<dbReference type="SUPFAM" id="SSF46689">
    <property type="entry name" value="Homeodomain-like"/>
    <property type="match status" value="1"/>
</dbReference>
<dbReference type="GO" id="GO:0046677">
    <property type="term" value="P:response to antibiotic"/>
    <property type="evidence" value="ECO:0007669"/>
    <property type="project" value="InterPro"/>
</dbReference>
<keyword evidence="4" id="KW-0804">Transcription</keyword>
<dbReference type="PRINTS" id="PR00400">
    <property type="entry name" value="TETREPRESSOR"/>
</dbReference>
<feature type="domain" description="HTH tetR-type" evidence="6">
    <location>
        <begin position="13"/>
        <end position="73"/>
    </location>
</feature>
<dbReference type="InterPro" id="IPR009057">
    <property type="entry name" value="Homeodomain-like_sf"/>
</dbReference>
<evidence type="ECO:0000313" key="8">
    <source>
        <dbReference type="Proteomes" id="UP000501705"/>
    </source>
</evidence>
<keyword evidence="3 5" id="KW-0238">DNA-binding</keyword>
<evidence type="ECO:0000256" key="5">
    <source>
        <dbReference type="PROSITE-ProRule" id="PRU00335"/>
    </source>
</evidence>
<name>A0A6G9XZE9_NOCBR</name>
<keyword evidence="2" id="KW-0805">Transcription regulation</keyword>
<evidence type="ECO:0000256" key="3">
    <source>
        <dbReference type="ARBA" id="ARBA00023125"/>
    </source>
</evidence>
<keyword evidence="1" id="KW-0678">Repressor</keyword>
<dbReference type="PRINTS" id="PR00455">
    <property type="entry name" value="HTHTETR"/>
</dbReference>
<dbReference type="Proteomes" id="UP000501705">
    <property type="component" value="Chromosome"/>
</dbReference>
<dbReference type="SUPFAM" id="SSF48498">
    <property type="entry name" value="Tetracyclin repressor-like, C-terminal domain"/>
    <property type="match status" value="1"/>
</dbReference>
<evidence type="ECO:0000256" key="1">
    <source>
        <dbReference type="ARBA" id="ARBA00022491"/>
    </source>
</evidence>
<dbReference type="InterPro" id="IPR004111">
    <property type="entry name" value="Repressor_TetR_C"/>
</dbReference>
<dbReference type="InterPro" id="IPR036271">
    <property type="entry name" value="Tet_transcr_reg_TetR-rel_C_sf"/>
</dbReference>
<dbReference type="RefSeq" id="WP_167465345.1">
    <property type="nucleotide sequence ID" value="NZ_CP046171.1"/>
</dbReference>
<dbReference type="PANTHER" id="PTHR30055">
    <property type="entry name" value="HTH-TYPE TRANSCRIPTIONAL REGULATOR RUTR"/>
    <property type="match status" value="1"/>
</dbReference>
<dbReference type="PANTHER" id="PTHR30055:SF151">
    <property type="entry name" value="TRANSCRIPTIONAL REGULATORY PROTEIN"/>
    <property type="match status" value="1"/>
</dbReference>
<dbReference type="AlphaFoldDB" id="A0A6G9XZE9"/>
<organism evidence="7 8">
    <name type="scientific">Nocardia brasiliensis</name>
    <dbReference type="NCBI Taxonomy" id="37326"/>
    <lineage>
        <taxon>Bacteria</taxon>
        <taxon>Bacillati</taxon>
        <taxon>Actinomycetota</taxon>
        <taxon>Actinomycetes</taxon>
        <taxon>Mycobacteriales</taxon>
        <taxon>Nocardiaceae</taxon>
        <taxon>Nocardia</taxon>
    </lineage>
</organism>
<dbReference type="GO" id="GO:0045892">
    <property type="term" value="P:negative regulation of DNA-templated transcription"/>
    <property type="evidence" value="ECO:0007669"/>
    <property type="project" value="InterPro"/>
</dbReference>
<dbReference type="Gene3D" id="1.10.357.10">
    <property type="entry name" value="Tetracycline Repressor, domain 2"/>
    <property type="match status" value="1"/>
</dbReference>
<reference evidence="7 8" key="1">
    <citation type="journal article" date="2019" name="ACS Chem. Biol.">
        <title>Identification and Mobilization of a Cryptic Antibiotic Biosynthesis Gene Locus from a Human-Pathogenic Nocardia Isolate.</title>
        <authorList>
            <person name="Herisse M."/>
            <person name="Ishida K."/>
            <person name="Porter J.L."/>
            <person name="Howden B."/>
            <person name="Hertweck C."/>
            <person name="Stinear T.P."/>
            <person name="Pidot S.J."/>
        </authorList>
    </citation>
    <scope>NUCLEOTIDE SEQUENCE [LARGE SCALE GENOMIC DNA]</scope>
    <source>
        <strain evidence="7 8">AUSMDU00024985</strain>
    </source>
</reference>
<gene>
    <name evidence="7" type="ORF">F5X71_31940</name>
</gene>
<protein>
    <submittedName>
        <fullName evidence="7">TetR family transcriptional regulator</fullName>
    </submittedName>
</protein>
<evidence type="ECO:0000259" key="6">
    <source>
        <dbReference type="PROSITE" id="PS50977"/>
    </source>
</evidence>
<dbReference type="PROSITE" id="PS50977">
    <property type="entry name" value="HTH_TETR_2"/>
    <property type="match status" value="1"/>
</dbReference>
<evidence type="ECO:0000256" key="4">
    <source>
        <dbReference type="ARBA" id="ARBA00023163"/>
    </source>
</evidence>
<accession>A0A6G9XZE9</accession>
<dbReference type="InterPro" id="IPR003012">
    <property type="entry name" value="Tet_transcr_reg_TetR"/>
</dbReference>
<dbReference type="Pfam" id="PF00440">
    <property type="entry name" value="TetR_N"/>
    <property type="match status" value="1"/>
</dbReference>
<evidence type="ECO:0000313" key="7">
    <source>
        <dbReference type="EMBL" id="QIS06309.1"/>
    </source>
</evidence>
<dbReference type="InterPro" id="IPR001647">
    <property type="entry name" value="HTH_TetR"/>
</dbReference>
<proteinExistence type="predicted"/>
<dbReference type="Gene3D" id="1.10.10.60">
    <property type="entry name" value="Homeodomain-like"/>
    <property type="match status" value="1"/>
</dbReference>
<dbReference type="Pfam" id="PF02909">
    <property type="entry name" value="TetR_C_1"/>
    <property type="match status" value="1"/>
</dbReference>
<evidence type="ECO:0000256" key="2">
    <source>
        <dbReference type="ARBA" id="ARBA00023015"/>
    </source>
</evidence>
<sequence>MPKPPATDTPRTPLNREKVLRAAVRAADEHGLAALSMRKLAQPLGVEAMSLYNHVANKDDLLDGIADLVIAEMAAPAIGGDWKAAMRERAHSAHEVLLRHPWATGLIGSRLNVGPAMLRYIDATLGCLRAAGFSYQLADRAWNAMDSHIYGFTMQENNFPLQPDEYAAAAAQFLPHIPPDRFPYMNALSQLVIDGKHTGIADFDFGLDLILDGLDRLLARSGPAELSPDPRSPRG</sequence>
<dbReference type="GO" id="GO:0003700">
    <property type="term" value="F:DNA-binding transcription factor activity"/>
    <property type="evidence" value="ECO:0007669"/>
    <property type="project" value="TreeGrafter"/>
</dbReference>
<dbReference type="GO" id="GO:0000976">
    <property type="term" value="F:transcription cis-regulatory region binding"/>
    <property type="evidence" value="ECO:0007669"/>
    <property type="project" value="TreeGrafter"/>
</dbReference>
<dbReference type="InterPro" id="IPR050109">
    <property type="entry name" value="HTH-type_TetR-like_transc_reg"/>
</dbReference>
<feature type="DNA-binding region" description="H-T-H motif" evidence="5">
    <location>
        <begin position="36"/>
        <end position="55"/>
    </location>
</feature>